<evidence type="ECO:0000313" key="2">
    <source>
        <dbReference type="Proteomes" id="UP000276170"/>
    </source>
</evidence>
<organism evidence="1 2">
    <name type="scientific">Candidatus Termititenax spirochaetophilus</name>
    <dbReference type="NCBI Taxonomy" id="2218522"/>
    <lineage>
        <taxon>Bacteria</taxon>
        <taxon>Bacillati</taxon>
        <taxon>Candidatus Margulisiibacteriota</taxon>
        <taxon>Candidatus Termititenacia</taxon>
        <taxon>Candidatus Termititenacales</taxon>
        <taxon>Candidatus Termititenacaceae</taxon>
        <taxon>Candidatus Termititenax</taxon>
    </lineage>
</organism>
<reference evidence="1 2" key="1">
    <citation type="journal article" date="2019" name="ISME J.">
        <title>Genome analyses of uncultured TG2/ZB3 bacteria in 'Margulisbacteria' specifically attached to ectosymbiotic spirochetes of protists in the termite gut.</title>
        <authorList>
            <person name="Utami Y.D."/>
            <person name="Kuwahara H."/>
            <person name="Igai K."/>
            <person name="Murakami T."/>
            <person name="Sugaya K."/>
            <person name="Morikawa T."/>
            <person name="Nagura Y."/>
            <person name="Yuki M."/>
            <person name="Deevong P."/>
            <person name="Inoue T."/>
            <person name="Kihara K."/>
            <person name="Lo N."/>
            <person name="Yamada A."/>
            <person name="Ohkuma M."/>
            <person name="Hongoh Y."/>
        </authorList>
    </citation>
    <scope>NUCLEOTIDE SEQUENCE [LARGE SCALE GENOMIC DNA]</scope>
    <source>
        <strain evidence="1">HsPyr-01</strain>
    </source>
</reference>
<sequence>MEEALVLVWQEILSARAKGYTALKIIHGCGAIREALPEFLAGRVRFCPGDKFEVFAPEGRDLVGLCPDLARDRDYNRHNAGVTLVLL</sequence>
<protein>
    <submittedName>
        <fullName evidence="1">Smr domain-containing protein</fullName>
    </submittedName>
</protein>
<evidence type="ECO:0000313" key="1">
    <source>
        <dbReference type="EMBL" id="GBR72334.1"/>
    </source>
</evidence>
<name>A0A388T9Q9_9BACT</name>
<gene>
    <name evidence="1" type="ORF">HP1_060</name>
</gene>
<dbReference type="EMBL" id="BGZM01000006">
    <property type="protein sequence ID" value="GBR72334.1"/>
    <property type="molecule type" value="Genomic_DNA"/>
</dbReference>
<dbReference type="AlphaFoldDB" id="A0A388T9Q9"/>
<dbReference type="Proteomes" id="UP000276170">
    <property type="component" value="Unassembled WGS sequence"/>
</dbReference>
<accession>A0A388T9Q9</accession>
<keyword evidence="2" id="KW-1185">Reference proteome</keyword>
<comment type="caution">
    <text evidence="1">The sequence shown here is derived from an EMBL/GenBank/DDBJ whole genome shotgun (WGS) entry which is preliminary data.</text>
</comment>
<proteinExistence type="predicted"/>